<evidence type="ECO:0000313" key="2">
    <source>
        <dbReference type="EMBL" id="QQR92228.1"/>
    </source>
</evidence>
<dbReference type="Gene3D" id="3.40.630.30">
    <property type="match status" value="1"/>
</dbReference>
<sequence length="210" mass="24412">MHFEPISIVWLNQLSAEKRASLIHSLFRLARESTDRMEVAYQNPSAPESEARWRAVGNIQGYLDELNHPTAIQEYMRQHEQFFIAVQGKRVIGFTHIEPKTRKTLYSRITFVHPDYWGKQIGKKLQYSVFGFARKHGYTRLQGDLTSEGSHALYQQMAAKPRSFFKKGQRLERSTESIHITPAGFGISRLHVKINPPLLPKRPLTRRKKK</sequence>
<accession>A0A7T9I1D5</accession>
<proteinExistence type="predicted"/>
<gene>
    <name evidence="2" type="ORF">IPJ89_03640</name>
</gene>
<evidence type="ECO:0000259" key="1">
    <source>
        <dbReference type="PROSITE" id="PS51186"/>
    </source>
</evidence>
<dbReference type="PROSITE" id="PS51186">
    <property type="entry name" value="GNAT"/>
    <property type="match status" value="1"/>
</dbReference>
<reference evidence="2" key="1">
    <citation type="submission" date="2020-11" db="EMBL/GenBank/DDBJ databases">
        <title>Connecting structure to function with the recovery of over 1000 high-quality activated sludge metagenome-assembled genomes encoding full-length rRNA genes using long-read sequencing.</title>
        <authorList>
            <person name="Singleton C.M."/>
            <person name="Petriglieri F."/>
            <person name="Kristensen J.M."/>
            <person name="Kirkegaard R.H."/>
            <person name="Michaelsen T.Y."/>
            <person name="Andersen M.H."/>
            <person name="Karst S.M."/>
            <person name="Dueholm M.S."/>
            <person name="Nielsen P.H."/>
            <person name="Albertsen M."/>
        </authorList>
    </citation>
    <scope>NUCLEOTIDE SEQUENCE</scope>
    <source>
        <strain evidence="2">Fred_18-Q3-R57-64_BAT3C.431</strain>
    </source>
</reference>
<name>A0A7T9I1D5_9ARCH</name>
<protein>
    <submittedName>
        <fullName evidence="2">GNAT family N-acetyltransferase</fullName>
    </submittedName>
</protein>
<dbReference type="InterPro" id="IPR000182">
    <property type="entry name" value="GNAT_dom"/>
</dbReference>
<dbReference type="CDD" id="cd04301">
    <property type="entry name" value="NAT_SF"/>
    <property type="match status" value="1"/>
</dbReference>
<dbReference type="InterPro" id="IPR016181">
    <property type="entry name" value="Acyl_CoA_acyltransferase"/>
</dbReference>
<dbReference type="AlphaFoldDB" id="A0A7T9I1D5"/>
<dbReference type="Proteomes" id="UP000596004">
    <property type="component" value="Chromosome"/>
</dbReference>
<organism evidence="2">
    <name type="scientific">Candidatus Iainarchaeum sp</name>
    <dbReference type="NCBI Taxonomy" id="3101447"/>
    <lineage>
        <taxon>Archaea</taxon>
        <taxon>Candidatus Iainarchaeota</taxon>
        <taxon>Candidatus Iainarchaeia</taxon>
        <taxon>Candidatus Iainarchaeales</taxon>
        <taxon>Candidatus Iainarchaeaceae</taxon>
        <taxon>Candidatus Iainarchaeum</taxon>
    </lineage>
</organism>
<dbReference type="Pfam" id="PF00583">
    <property type="entry name" value="Acetyltransf_1"/>
    <property type="match status" value="1"/>
</dbReference>
<feature type="domain" description="N-acetyltransferase" evidence="1">
    <location>
        <begin position="25"/>
        <end position="205"/>
    </location>
</feature>
<keyword evidence="2" id="KW-0808">Transferase</keyword>
<dbReference type="GO" id="GO:0016747">
    <property type="term" value="F:acyltransferase activity, transferring groups other than amino-acyl groups"/>
    <property type="evidence" value="ECO:0007669"/>
    <property type="project" value="InterPro"/>
</dbReference>
<dbReference type="EMBL" id="CP064981">
    <property type="protein sequence ID" value="QQR92228.1"/>
    <property type="molecule type" value="Genomic_DNA"/>
</dbReference>
<dbReference type="SUPFAM" id="SSF55729">
    <property type="entry name" value="Acyl-CoA N-acyltransferases (Nat)"/>
    <property type="match status" value="1"/>
</dbReference>